<dbReference type="PANTHER" id="PTHR38731:SF3">
    <property type="entry name" value="BLL6125 PROTEIN"/>
    <property type="match status" value="1"/>
</dbReference>
<feature type="compositionally biased region" description="Acidic residues" evidence="1">
    <location>
        <begin position="270"/>
        <end position="323"/>
    </location>
</feature>
<dbReference type="PANTHER" id="PTHR38731">
    <property type="entry name" value="LIPL45-RELATED LIPOPROTEIN-RELATED"/>
    <property type="match status" value="1"/>
</dbReference>
<accession>A0ABZ1CA72</accession>
<sequence>MSSLNFRRFLIASIAVLLTSVVVAQAPVKRGYVRLTRIGPTVQVQDNATGELKYDLKEQPTEEIRILEKSTVLTVGDDSRVILVFSNGATITVAEKSILNIESYRQNPFAGDYKPASASEEPPADSHTRIRLEYGELVGNVKKLRPDSTFTVETPVGAAGIRGTTFRVVYRPQGDGQAFFSVTTLEGDVGVTTNEGTVDAPISVVDEQEVVIVIEVDDDTGEVTVVTPVEEIAPANADTGTLADMTAAVQDLAEAVVDLVFTAENSQTDEPAEEGAGETGDESAEDQEEQEDEGDDESDQQDSEETDEGEGQDEGEPGDEGQPGEEGAGQTPEGEGSDNEFTGGEEGDDDGEQSQTQTPPENDIPPVIDNADEQTPGAGQG</sequence>
<evidence type="ECO:0000313" key="3">
    <source>
        <dbReference type="EMBL" id="WRQ87489.1"/>
    </source>
</evidence>
<feature type="region of interest" description="Disordered" evidence="1">
    <location>
        <begin position="265"/>
        <end position="381"/>
    </location>
</feature>
<name>A0ABZ1CA72_9BACT</name>
<dbReference type="InterPro" id="IPR006860">
    <property type="entry name" value="FecR"/>
</dbReference>
<evidence type="ECO:0000313" key="4">
    <source>
        <dbReference type="Proteomes" id="UP000738431"/>
    </source>
</evidence>
<keyword evidence="4" id="KW-1185">Reference proteome</keyword>
<proteinExistence type="predicted"/>
<dbReference type="EMBL" id="CP139781">
    <property type="protein sequence ID" value="WRQ87489.1"/>
    <property type="molecule type" value="Genomic_DNA"/>
</dbReference>
<feature type="compositionally biased region" description="Acidic residues" evidence="1">
    <location>
        <begin position="335"/>
        <end position="352"/>
    </location>
</feature>
<dbReference type="Gene3D" id="2.60.120.1440">
    <property type="match status" value="1"/>
</dbReference>
<evidence type="ECO:0000259" key="2">
    <source>
        <dbReference type="Pfam" id="PF04773"/>
    </source>
</evidence>
<evidence type="ECO:0000256" key="1">
    <source>
        <dbReference type="SAM" id="MobiDB-lite"/>
    </source>
</evidence>
<protein>
    <submittedName>
        <fullName evidence="3">FecR domain-containing protein</fullName>
    </submittedName>
</protein>
<dbReference type="Proteomes" id="UP000738431">
    <property type="component" value="Chromosome"/>
</dbReference>
<feature type="domain" description="FecR protein" evidence="2">
    <location>
        <begin position="73"/>
        <end position="189"/>
    </location>
</feature>
<reference evidence="3 4" key="1">
    <citation type="submission" date="2023-12" db="EMBL/GenBank/DDBJ databases">
        <title>Description of an unclassified Opitutus bacterium of Verrucomicrobiota.</title>
        <authorList>
            <person name="Zhang D.-F."/>
        </authorList>
    </citation>
    <scope>NUCLEOTIDE SEQUENCE [LARGE SCALE GENOMIC DNA]</scope>
    <source>
        <strain evidence="3 4">WL0086</strain>
    </source>
</reference>
<gene>
    <name evidence="3" type="ORF">K1X11_021960</name>
</gene>
<dbReference type="Pfam" id="PF04773">
    <property type="entry name" value="FecR"/>
    <property type="match status" value="1"/>
</dbReference>
<organism evidence="3 4">
    <name type="scientific">Actomonas aquatica</name>
    <dbReference type="NCBI Taxonomy" id="2866162"/>
    <lineage>
        <taxon>Bacteria</taxon>
        <taxon>Pseudomonadati</taxon>
        <taxon>Verrucomicrobiota</taxon>
        <taxon>Opitutia</taxon>
        <taxon>Opitutales</taxon>
        <taxon>Opitutaceae</taxon>
        <taxon>Actomonas</taxon>
    </lineage>
</organism>
<dbReference type="RefSeq" id="WP_221030347.1">
    <property type="nucleotide sequence ID" value="NZ_CP139781.1"/>
</dbReference>